<dbReference type="RefSeq" id="WP_345257979.1">
    <property type="nucleotide sequence ID" value="NZ_BAABGY010000016.1"/>
</dbReference>
<feature type="compositionally biased region" description="Polar residues" evidence="6">
    <location>
        <begin position="1"/>
        <end position="12"/>
    </location>
</feature>
<evidence type="ECO:0000256" key="1">
    <source>
        <dbReference type="ARBA" id="ARBA00004651"/>
    </source>
</evidence>
<evidence type="ECO:0000256" key="7">
    <source>
        <dbReference type="SAM" id="Phobius"/>
    </source>
</evidence>
<proteinExistence type="predicted"/>
<evidence type="ECO:0000256" key="4">
    <source>
        <dbReference type="ARBA" id="ARBA00022989"/>
    </source>
</evidence>
<feature type="region of interest" description="Disordered" evidence="6">
    <location>
        <begin position="1"/>
        <end position="21"/>
    </location>
</feature>
<evidence type="ECO:0000256" key="5">
    <source>
        <dbReference type="ARBA" id="ARBA00023136"/>
    </source>
</evidence>
<evidence type="ECO:0000256" key="3">
    <source>
        <dbReference type="ARBA" id="ARBA00022692"/>
    </source>
</evidence>
<keyword evidence="4 7" id="KW-1133">Transmembrane helix</keyword>
<name>A0ABP8HQP4_9BACT</name>
<feature type="transmembrane region" description="Helical" evidence="7">
    <location>
        <begin position="31"/>
        <end position="50"/>
    </location>
</feature>
<evidence type="ECO:0000256" key="6">
    <source>
        <dbReference type="SAM" id="MobiDB-lite"/>
    </source>
</evidence>
<feature type="transmembrane region" description="Helical" evidence="7">
    <location>
        <begin position="56"/>
        <end position="77"/>
    </location>
</feature>
<gene>
    <name evidence="8" type="ORF">GCM10023184_42600</name>
</gene>
<comment type="caution">
    <text evidence="8">The sequence shown here is derived from an EMBL/GenBank/DDBJ whole genome shotgun (WGS) entry which is preliminary data.</text>
</comment>
<protein>
    <recommendedName>
        <fullName evidence="10">Cytochrome C oxidase subunit IV</fullName>
    </recommendedName>
</protein>
<dbReference type="InterPro" id="IPR005171">
    <property type="entry name" value="Cyt_c_oxidase_su4_prok"/>
</dbReference>
<evidence type="ECO:0000256" key="2">
    <source>
        <dbReference type="ARBA" id="ARBA00022475"/>
    </source>
</evidence>
<keyword evidence="3 7" id="KW-0812">Transmembrane</keyword>
<evidence type="ECO:0000313" key="9">
    <source>
        <dbReference type="Proteomes" id="UP001501725"/>
    </source>
</evidence>
<dbReference type="EMBL" id="BAABGY010000016">
    <property type="protein sequence ID" value="GAA4342837.1"/>
    <property type="molecule type" value="Genomic_DNA"/>
</dbReference>
<evidence type="ECO:0000313" key="8">
    <source>
        <dbReference type="EMBL" id="GAA4342837.1"/>
    </source>
</evidence>
<accession>A0ABP8HQP4</accession>
<dbReference type="Proteomes" id="UP001501725">
    <property type="component" value="Unassembled WGS sequence"/>
</dbReference>
<dbReference type="Pfam" id="PF03626">
    <property type="entry name" value="COX4_pro"/>
    <property type="match status" value="1"/>
</dbReference>
<organism evidence="8 9">
    <name type="scientific">Flaviaesturariibacter amylovorans</name>
    <dbReference type="NCBI Taxonomy" id="1084520"/>
    <lineage>
        <taxon>Bacteria</taxon>
        <taxon>Pseudomonadati</taxon>
        <taxon>Bacteroidota</taxon>
        <taxon>Chitinophagia</taxon>
        <taxon>Chitinophagales</taxon>
        <taxon>Chitinophagaceae</taxon>
        <taxon>Flaviaestuariibacter</taxon>
    </lineage>
</organism>
<evidence type="ECO:0008006" key="10">
    <source>
        <dbReference type="Google" id="ProtNLM"/>
    </source>
</evidence>
<keyword evidence="9" id="KW-1185">Reference proteome</keyword>
<keyword evidence="2" id="KW-1003">Cell membrane</keyword>
<comment type="subcellular location">
    <subcellularLocation>
        <location evidence="1">Cell membrane</location>
        <topology evidence="1">Multi-pass membrane protein</topology>
    </subcellularLocation>
</comment>
<reference evidence="9" key="1">
    <citation type="journal article" date="2019" name="Int. J. Syst. Evol. Microbiol.">
        <title>The Global Catalogue of Microorganisms (GCM) 10K type strain sequencing project: providing services to taxonomists for standard genome sequencing and annotation.</title>
        <authorList>
            <consortium name="The Broad Institute Genomics Platform"/>
            <consortium name="The Broad Institute Genome Sequencing Center for Infectious Disease"/>
            <person name="Wu L."/>
            <person name="Ma J."/>
        </authorList>
    </citation>
    <scope>NUCLEOTIDE SEQUENCE [LARGE SCALE GENOMIC DNA]</scope>
    <source>
        <strain evidence="9">JCM 17919</strain>
    </source>
</reference>
<sequence length="147" mass="16963">MAHNLHSNTHSPEITYHHEPSHGTSRIWKTTIILSVLTVIELGLGLAMYAMDMSSFVLLLLKGVICILTIAKAFYIVSIFMHLGDEIRNMIMTIVMPLLLFVWFIAAFLWDGNSFRTLRNRYDKYYQETTMQHEMKKADTTRATGLH</sequence>
<feature type="transmembrane region" description="Helical" evidence="7">
    <location>
        <begin position="89"/>
        <end position="110"/>
    </location>
</feature>
<keyword evidence="5 7" id="KW-0472">Membrane</keyword>